<dbReference type="FunFam" id="1.10.10.60:FF:000015">
    <property type="entry name" value="Transcription factor RAX3"/>
    <property type="match status" value="1"/>
</dbReference>
<dbReference type="GO" id="GO:0003677">
    <property type="term" value="F:DNA binding"/>
    <property type="evidence" value="ECO:0007669"/>
    <property type="project" value="UniProtKB-KW"/>
</dbReference>
<dbReference type="CDD" id="cd00167">
    <property type="entry name" value="SANT"/>
    <property type="match status" value="2"/>
</dbReference>
<keyword evidence="5" id="KW-0804">Transcription</keyword>
<proteinExistence type="predicted"/>
<evidence type="ECO:0000256" key="1">
    <source>
        <dbReference type="ARBA" id="ARBA00004123"/>
    </source>
</evidence>
<dbReference type="SUPFAM" id="SSF46689">
    <property type="entry name" value="Homeodomain-like"/>
    <property type="match status" value="1"/>
</dbReference>
<protein>
    <submittedName>
        <fullName evidence="10">MYB family protein</fullName>
    </submittedName>
</protein>
<evidence type="ECO:0000256" key="5">
    <source>
        <dbReference type="ARBA" id="ARBA00023163"/>
    </source>
</evidence>
<evidence type="ECO:0000256" key="7">
    <source>
        <dbReference type="SAM" id="MobiDB-lite"/>
    </source>
</evidence>
<feature type="domain" description="HTH myb-type" evidence="9">
    <location>
        <begin position="9"/>
        <end position="61"/>
    </location>
</feature>
<evidence type="ECO:0000256" key="3">
    <source>
        <dbReference type="ARBA" id="ARBA00023015"/>
    </source>
</evidence>
<keyword evidence="4" id="KW-0238">DNA-binding</keyword>
<dbReference type="InterPro" id="IPR001005">
    <property type="entry name" value="SANT/Myb"/>
</dbReference>
<dbReference type="AlphaFoldDB" id="A0A067LBJ9"/>
<dbReference type="PROSITE" id="PS50090">
    <property type="entry name" value="MYB_LIKE"/>
    <property type="match status" value="2"/>
</dbReference>
<dbReference type="EMBL" id="KK914248">
    <property type="protein sequence ID" value="KDP44603.1"/>
    <property type="molecule type" value="Genomic_DNA"/>
</dbReference>
<dbReference type="KEGG" id="jcu:105650259"/>
<keyword evidence="2" id="KW-0677">Repeat</keyword>
<name>A0A067LBJ9_JATCU</name>
<dbReference type="Gene3D" id="1.10.10.60">
    <property type="entry name" value="Homeodomain-like"/>
    <property type="match status" value="2"/>
</dbReference>
<feature type="region of interest" description="Disordered" evidence="7">
    <location>
        <begin position="118"/>
        <end position="171"/>
    </location>
</feature>
<comment type="subcellular location">
    <subcellularLocation>
        <location evidence="1">Nucleus</location>
    </subcellularLocation>
</comment>
<accession>A0A067LBJ9</accession>
<dbReference type="Pfam" id="PF00249">
    <property type="entry name" value="Myb_DNA-binding"/>
    <property type="match status" value="2"/>
</dbReference>
<gene>
    <name evidence="11" type="ORF">JCGZ_19745</name>
</gene>
<evidence type="ECO:0000313" key="12">
    <source>
        <dbReference type="Proteomes" id="UP000027138"/>
    </source>
</evidence>
<evidence type="ECO:0000256" key="6">
    <source>
        <dbReference type="ARBA" id="ARBA00023242"/>
    </source>
</evidence>
<reference evidence="10" key="2">
    <citation type="submission" date="2014-06" db="EMBL/GenBank/DDBJ databases">
        <title>Genome-wide analysis of the MYB gene family in physic nut (Jatropha curcas L.).</title>
        <authorList>
            <person name="Zhou C."/>
            <person name="Wu P."/>
            <person name="Chen Y."/>
            <person name="Li M."/>
            <person name="Jiang H."/>
            <person name="Wu G."/>
        </authorList>
    </citation>
    <scope>NUCLEOTIDE SEQUENCE</scope>
</reference>
<dbReference type="PANTHER" id="PTHR10641:SF1418">
    <property type="entry name" value="MYB-RELATED TRANSCRIPTION FACTOR"/>
    <property type="match status" value="1"/>
</dbReference>
<keyword evidence="12" id="KW-1185">Reference proteome</keyword>
<feature type="domain" description="HTH myb-type" evidence="9">
    <location>
        <begin position="62"/>
        <end position="116"/>
    </location>
</feature>
<dbReference type="OrthoDB" id="2143914at2759"/>
<feature type="domain" description="Myb-like" evidence="8">
    <location>
        <begin position="62"/>
        <end position="112"/>
    </location>
</feature>
<evidence type="ECO:0000259" key="8">
    <source>
        <dbReference type="PROSITE" id="PS50090"/>
    </source>
</evidence>
<dbReference type="InterPro" id="IPR015495">
    <property type="entry name" value="Myb_TF_plants"/>
</dbReference>
<dbReference type="PROSITE" id="PS51294">
    <property type="entry name" value="HTH_MYB"/>
    <property type="match status" value="2"/>
</dbReference>
<dbReference type="EMBL" id="KM034710">
    <property type="protein sequence ID" value="AIT52290.1"/>
    <property type="molecule type" value="Genomic_DNA"/>
</dbReference>
<evidence type="ECO:0000313" key="11">
    <source>
        <dbReference type="EMBL" id="KDP44603.1"/>
    </source>
</evidence>
<keyword evidence="3" id="KW-0805">Transcription regulation</keyword>
<dbReference type="GO" id="GO:0005634">
    <property type="term" value="C:nucleus"/>
    <property type="evidence" value="ECO:0007669"/>
    <property type="project" value="UniProtKB-SubCell"/>
</dbReference>
<feature type="compositionally biased region" description="Low complexity" evidence="7">
    <location>
        <begin position="151"/>
        <end position="170"/>
    </location>
</feature>
<feature type="domain" description="Myb-like" evidence="8">
    <location>
        <begin position="9"/>
        <end position="61"/>
    </location>
</feature>
<dbReference type="InterPro" id="IPR017930">
    <property type="entry name" value="Myb_dom"/>
</dbReference>
<organism evidence="11 12">
    <name type="scientific">Jatropha curcas</name>
    <name type="common">Barbados nut</name>
    <dbReference type="NCBI Taxonomy" id="180498"/>
    <lineage>
        <taxon>Eukaryota</taxon>
        <taxon>Viridiplantae</taxon>
        <taxon>Streptophyta</taxon>
        <taxon>Embryophyta</taxon>
        <taxon>Tracheophyta</taxon>
        <taxon>Spermatophyta</taxon>
        <taxon>Magnoliopsida</taxon>
        <taxon>eudicotyledons</taxon>
        <taxon>Gunneridae</taxon>
        <taxon>Pentapetalae</taxon>
        <taxon>rosids</taxon>
        <taxon>fabids</taxon>
        <taxon>Malpighiales</taxon>
        <taxon>Euphorbiaceae</taxon>
        <taxon>Crotonoideae</taxon>
        <taxon>Jatropheae</taxon>
        <taxon>Jatropha</taxon>
    </lineage>
</organism>
<dbReference type="Proteomes" id="UP000027138">
    <property type="component" value="Unassembled WGS sequence"/>
</dbReference>
<dbReference type="SMART" id="SM00717">
    <property type="entry name" value="SANT"/>
    <property type="match status" value="2"/>
</dbReference>
<sequence length="233" mass="26609">MVRTPCCDKSGLKKGTWSPEEDRKLMDYISRNGCWNWRQLPKYAGLLRCGKSCRLRWLNYLRPNIKRGNFSKEEEDAIIRLHDSLGNRWSAIAAQLPGRTDNDIKNLWHSILKKRAEPNSSDFSQRKRTKKEGINPQIPLLNPATPHIMESSPISPKSSTSDSSTMAMDSRPVMSNGELKSADELDFLEAYEEPTGNFWTEPFLIDNYDMPDDMTQPLLLDPLSPLLDGEILP</sequence>
<evidence type="ECO:0000313" key="10">
    <source>
        <dbReference type="EMBL" id="AIT52290.1"/>
    </source>
</evidence>
<evidence type="ECO:0000259" key="9">
    <source>
        <dbReference type="PROSITE" id="PS51294"/>
    </source>
</evidence>
<keyword evidence="6" id="KW-0539">Nucleus</keyword>
<evidence type="ECO:0000256" key="4">
    <source>
        <dbReference type="ARBA" id="ARBA00023125"/>
    </source>
</evidence>
<dbReference type="PANTHER" id="PTHR10641">
    <property type="entry name" value="MYB FAMILY TRANSCRIPTION FACTOR"/>
    <property type="match status" value="1"/>
</dbReference>
<dbReference type="InterPro" id="IPR009057">
    <property type="entry name" value="Homeodomain-like_sf"/>
</dbReference>
<reference evidence="11 12" key="1">
    <citation type="journal article" date="2014" name="PLoS ONE">
        <title>Global Analysis of Gene Expression Profiles in Physic Nut (Jatropha curcas L.) Seedlings Exposed to Salt Stress.</title>
        <authorList>
            <person name="Zhang L."/>
            <person name="Zhang C."/>
            <person name="Wu P."/>
            <person name="Chen Y."/>
            <person name="Li M."/>
            <person name="Jiang H."/>
            <person name="Wu G."/>
        </authorList>
    </citation>
    <scope>NUCLEOTIDE SEQUENCE [LARGE SCALE GENOMIC DNA]</scope>
    <source>
        <strain evidence="12">cv. GZQX0401</strain>
        <tissue evidence="11">Young leaves</tissue>
    </source>
</reference>
<evidence type="ECO:0000256" key="2">
    <source>
        <dbReference type="ARBA" id="ARBA00022737"/>
    </source>
</evidence>